<comment type="similarity">
    <text evidence="1 6">Belongs to the universal ribosomal protein uL23 family.</text>
</comment>
<keyword evidence="5 6" id="KW-0687">Ribonucleoprotein</keyword>
<dbReference type="Proteomes" id="UP000006810">
    <property type="component" value="Chromosome"/>
</dbReference>
<dbReference type="GO" id="GO:0005840">
    <property type="term" value="C:ribosome"/>
    <property type="evidence" value="ECO:0007669"/>
    <property type="project" value="UniProtKB-KW"/>
</dbReference>
<dbReference type="EMBL" id="AP009608">
    <property type="protein sequence ID" value="BAH70085.1"/>
    <property type="molecule type" value="Genomic_DNA"/>
</dbReference>
<feature type="compositionally biased region" description="Basic and acidic residues" evidence="7">
    <location>
        <begin position="135"/>
        <end position="151"/>
    </location>
</feature>
<evidence type="ECO:0000256" key="4">
    <source>
        <dbReference type="ARBA" id="ARBA00022980"/>
    </source>
</evidence>
<accession>C4XG13</accession>
<name>C4XG13_MYCFP</name>
<feature type="compositionally biased region" description="Low complexity" evidence="7">
    <location>
        <begin position="152"/>
        <end position="163"/>
    </location>
</feature>
<protein>
    <recommendedName>
        <fullName evidence="6">Large ribosomal subunit protein uL23</fullName>
    </recommendedName>
</protein>
<comment type="function">
    <text evidence="6">One of the early assembly proteins it binds 23S rRNA. One of the proteins that surrounds the polypeptide exit tunnel on the outside of the ribosome. Forms the main docking site for trigger factor binding to the ribosome.</text>
</comment>
<reference evidence="8 9" key="1">
    <citation type="journal article" date="2009" name="Curr. Microbiol.">
        <title>Molecular cloning and expression of a novel cholinephosphotransferase involved in glycoglycerophospholipid biosynthesis of Mycoplasma fermentans.</title>
        <authorList>
            <person name="Ishida N."/>
            <person name="Irikura D."/>
            <person name="Matsuda K."/>
            <person name="Sato S."/>
            <person name="Asano K."/>
        </authorList>
    </citation>
    <scope>NUCLEOTIDE SEQUENCE [LARGE SCALE GENOMIC DNA]</scope>
    <source>
        <strain evidence="9">ATCC 19989 / NBRC 14854 / NCTC 10117 / PG18</strain>
    </source>
</reference>
<proteinExistence type="inferred from homology"/>
<comment type="subunit">
    <text evidence="6">Part of the 50S ribosomal subunit. Contacts protein L29, and trigger factor when it is bound to the ribosome.</text>
</comment>
<dbReference type="NCBIfam" id="NF004363">
    <property type="entry name" value="PRK05738.2-4"/>
    <property type="match status" value="1"/>
</dbReference>
<dbReference type="InterPro" id="IPR012677">
    <property type="entry name" value="Nucleotide-bd_a/b_plait_sf"/>
</dbReference>
<keyword evidence="2 6" id="KW-0699">rRNA-binding</keyword>
<sequence length="171" mass="19107">MMEITQVLHRPVLTEKTNILQSSNTYTWEVDWAANKYQIKEAIEFIFKVKVVKVNILKVDKKPKRVGRYNGFTNRYKKAMITLAEGDKIVYYPNEAEAQDAKKEAKVKAKKAEDKKQAAAKEAEIAKKLAAKKAKAAESKKADSSKAEKTTKSTTSKPAAKKVAAAKKSSK</sequence>
<dbReference type="FunFam" id="3.30.70.330:FF:000001">
    <property type="entry name" value="50S ribosomal protein L23"/>
    <property type="match status" value="1"/>
</dbReference>
<dbReference type="GO" id="GO:0019843">
    <property type="term" value="F:rRNA binding"/>
    <property type="evidence" value="ECO:0007669"/>
    <property type="project" value="UniProtKB-UniRule"/>
</dbReference>
<dbReference type="AlphaFoldDB" id="C4XG13"/>
<dbReference type="Pfam" id="PF00276">
    <property type="entry name" value="Ribosomal_L23"/>
    <property type="match status" value="1"/>
</dbReference>
<keyword evidence="9" id="KW-1185">Reference proteome</keyword>
<dbReference type="NCBIfam" id="NF008919">
    <property type="entry name" value="PRK12280.1-3"/>
    <property type="match status" value="1"/>
</dbReference>
<dbReference type="KEGG" id="mfp:MBIO_0820"/>
<dbReference type="HOGENOM" id="CLU_037562_1_0_14"/>
<evidence type="ECO:0000256" key="7">
    <source>
        <dbReference type="SAM" id="MobiDB-lite"/>
    </source>
</evidence>
<evidence type="ECO:0000256" key="2">
    <source>
        <dbReference type="ARBA" id="ARBA00022730"/>
    </source>
</evidence>
<dbReference type="PANTHER" id="PTHR11620">
    <property type="entry name" value="60S RIBOSOMAL PROTEIN L23A"/>
    <property type="match status" value="1"/>
</dbReference>
<dbReference type="SUPFAM" id="SSF54189">
    <property type="entry name" value="Ribosomal proteins S24e, L23 and L15e"/>
    <property type="match status" value="1"/>
</dbReference>
<evidence type="ECO:0000313" key="8">
    <source>
        <dbReference type="EMBL" id="BAH70085.1"/>
    </source>
</evidence>
<evidence type="ECO:0000256" key="3">
    <source>
        <dbReference type="ARBA" id="ARBA00022884"/>
    </source>
</evidence>
<keyword evidence="4 6" id="KW-0689">Ribosomal protein</keyword>
<gene>
    <name evidence="6" type="primary">rplW</name>
    <name evidence="8" type="ordered locus">MBIO_0820</name>
</gene>
<keyword evidence="3 6" id="KW-0694">RNA-binding</keyword>
<evidence type="ECO:0000256" key="6">
    <source>
        <dbReference type="HAMAP-Rule" id="MF_01369"/>
    </source>
</evidence>
<dbReference type="InterPro" id="IPR013025">
    <property type="entry name" value="Ribosomal_uL23-like"/>
</dbReference>
<dbReference type="HAMAP" id="MF_01369_B">
    <property type="entry name" value="Ribosomal_uL23_B"/>
    <property type="match status" value="1"/>
</dbReference>
<evidence type="ECO:0000256" key="1">
    <source>
        <dbReference type="ARBA" id="ARBA00006700"/>
    </source>
</evidence>
<dbReference type="GO" id="GO:1990904">
    <property type="term" value="C:ribonucleoprotein complex"/>
    <property type="evidence" value="ECO:0007669"/>
    <property type="project" value="UniProtKB-KW"/>
</dbReference>
<dbReference type="eggNOG" id="COG0089">
    <property type="taxonomic scope" value="Bacteria"/>
</dbReference>
<evidence type="ECO:0000313" key="9">
    <source>
        <dbReference type="Proteomes" id="UP000006810"/>
    </source>
</evidence>
<dbReference type="GO" id="GO:0003735">
    <property type="term" value="F:structural constituent of ribosome"/>
    <property type="evidence" value="ECO:0007669"/>
    <property type="project" value="InterPro"/>
</dbReference>
<dbReference type="GO" id="GO:0006412">
    <property type="term" value="P:translation"/>
    <property type="evidence" value="ECO:0007669"/>
    <property type="project" value="UniProtKB-UniRule"/>
</dbReference>
<dbReference type="Gene3D" id="3.30.70.330">
    <property type="match status" value="1"/>
</dbReference>
<dbReference type="InterPro" id="IPR012678">
    <property type="entry name" value="Ribosomal_uL23/eL15/eS24_sf"/>
</dbReference>
<evidence type="ECO:0000256" key="5">
    <source>
        <dbReference type="ARBA" id="ARBA00023274"/>
    </source>
</evidence>
<organism evidence="8 9">
    <name type="scientific">Mycoplasmopsis fermentans (strain ATCC 19989 / NBRC 14854 / NCTC 10117 / PG18)</name>
    <name type="common">Mycoplasma fermentans</name>
    <dbReference type="NCBI Taxonomy" id="496833"/>
    <lineage>
        <taxon>Bacteria</taxon>
        <taxon>Bacillati</taxon>
        <taxon>Mycoplasmatota</taxon>
        <taxon>Mycoplasmoidales</taxon>
        <taxon>Metamycoplasmataceae</taxon>
        <taxon>Mycoplasmopsis</taxon>
    </lineage>
</organism>
<feature type="region of interest" description="Disordered" evidence="7">
    <location>
        <begin position="134"/>
        <end position="171"/>
    </location>
</feature>
<dbReference type="PATRIC" id="fig|496833.3.peg.415"/>